<feature type="signal peptide" evidence="1">
    <location>
        <begin position="1"/>
        <end position="25"/>
    </location>
</feature>
<reference evidence="2 3" key="1">
    <citation type="submission" date="2023-03" db="EMBL/GenBank/DDBJ databases">
        <title>Bacillus Genome Sequencing.</title>
        <authorList>
            <person name="Dunlap C."/>
        </authorList>
    </citation>
    <scope>NUCLEOTIDE SEQUENCE [LARGE SCALE GENOMIC DNA]</scope>
    <source>
        <strain evidence="2 3">B-59205</strain>
    </source>
</reference>
<accession>A0AAW9NPZ7</accession>
<proteinExistence type="predicted"/>
<feature type="chain" id="PRO_5043925629" evidence="1">
    <location>
        <begin position="26"/>
        <end position="52"/>
    </location>
</feature>
<dbReference type="AlphaFoldDB" id="A0AAW9NPZ7"/>
<comment type="caution">
    <text evidence="2">The sequence shown here is derived from an EMBL/GenBank/DDBJ whole genome shotgun (WGS) entry which is preliminary data.</text>
</comment>
<organism evidence="2 3">
    <name type="scientific">Metasolibacillus meyeri</name>
    <dbReference type="NCBI Taxonomy" id="1071052"/>
    <lineage>
        <taxon>Bacteria</taxon>
        <taxon>Bacillati</taxon>
        <taxon>Bacillota</taxon>
        <taxon>Bacilli</taxon>
        <taxon>Bacillales</taxon>
        <taxon>Caryophanaceae</taxon>
        <taxon>Metasolibacillus</taxon>
    </lineage>
</organism>
<evidence type="ECO:0000313" key="3">
    <source>
        <dbReference type="Proteomes" id="UP001344888"/>
    </source>
</evidence>
<dbReference type="EMBL" id="JARSFG010000001">
    <property type="protein sequence ID" value="MEC1176883.1"/>
    <property type="molecule type" value="Genomic_DNA"/>
</dbReference>
<evidence type="ECO:0000256" key="1">
    <source>
        <dbReference type="SAM" id="SignalP"/>
    </source>
</evidence>
<keyword evidence="3" id="KW-1185">Reference proteome</keyword>
<evidence type="ECO:0000313" key="2">
    <source>
        <dbReference type="EMBL" id="MEC1176883.1"/>
    </source>
</evidence>
<dbReference type="Proteomes" id="UP001344888">
    <property type="component" value="Unassembled WGS sequence"/>
</dbReference>
<name>A0AAW9NPZ7_9BACL</name>
<gene>
    <name evidence="2" type="ORF">P9B03_00075</name>
</gene>
<protein>
    <submittedName>
        <fullName evidence="2">Uncharacterized protein</fullName>
    </submittedName>
</protein>
<dbReference type="RefSeq" id="WP_326121050.1">
    <property type="nucleotide sequence ID" value="NZ_JARSFG010000001.1"/>
</dbReference>
<sequence length="52" mass="5679">MKKLFANLFVCFAILVSASGYQVQAETAANVVLSNGEFQTFSKELPDLPSRP</sequence>
<keyword evidence="1" id="KW-0732">Signal</keyword>